<evidence type="ECO:0000256" key="1">
    <source>
        <dbReference type="SAM" id="MobiDB-lite"/>
    </source>
</evidence>
<proteinExistence type="predicted"/>
<protein>
    <submittedName>
        <fullName evidence="2">Uncharacterized protein</fullName>
    </submittedName>
</protein>
<dbReference type="AlphaFoldDB" id="A0A9N9LH41"/>
<sequence length="114" mass="12454">MGLENRGPLYEDHDEESGRPSRGEAASGLGSSLLRDPIMPSALPRPPSHALSSISVYSWGRGRLRRHGVEWSGVTRHASESEIPIIREGHQKKKVIRIDSEDSREDFSGAGPGV</sequence>
<evidence type="ECO:0000313" key="2">
    <source>
        <dbReference type="EMBL" id="CAG8973928.1"/>
    </source>
</evidence>
<organism evidence="2 3">
    <name type="scientific">Hymenoscyphus albidus</name>
    <dbReference type="NCBI Taxonomy" id="595503"/>
    <lineage>
        <taxon>Eukaryota</taxon>
        <taxon>Fungi</taxon>
        <taxon>Dikarya</taxon>
        <taxon>Ascomycota</taxon>
        <taxon>Pezizomycotina</taxon>
        <taxon>Leotiomycetes</taxon>
        <taxon>Helotiales</taxon>
        <taxon>Helotiaceae</taxon>
        <taxon>Hymenoscyphus</taxon>
    </lineage>
</organism>
<dbReference type="Proteomes" id="UP000701801">
    <property type="component" value="Unassembled WGS sequence"/>
</dbReference>
<evidence type="ECO:0000313" key="3">
    <source>
        <dbReference type="Proteomes" id="UP000701801"/>
    </source>
</evidence>
<keyword evidence="3" id="KW-1185">Reference proteome</keyword>
<accession>A0A9N9LH41</accession>
<comment type="caution">
    <text evidence="2">The sequence shown here is derived from an EMBL/GenBank/DDBJ whole genome shotgun (WGS) entry which is preliminary data.</text>
</comment>
<feature type="region of interest" description="Disordered" evidence="1">
    <location>
        <begin position="1"/>
        <end position="51"/>
    </location>
</feature>
<reference evidence="2" key="1">
    <citation type="submission" date="2021-07" db="EMBL/GenBank/DDBJ databases">
        <authorList>
            <person name="Durling M."/>
        </authorList>
    </citation>
    <scope>NUCLEOTIDE SEQUENCE</scope>
</reference>
<name>A0A9N9LH41_9HELO</name>
<gene>
    <name evidence="2" type="ORF">HYALB_00003706</name>
</gene>
<dbReference type="EMBL" id="CAJVRM010000083">
    <property type="protein sequence ID" value="CAG8973928.1"/>
    <property type="molecule type" value="Genomic_DNA"/>
</dbReference>